<dbReference type="RefSeq" id="WP_282335506.1">
    <property type="nucleotide sequence ID" value="NZ_JASBRG010000007.1"/>
</dbReference>
<organism evidence="2 3">
    <name type="scientific">Pinibacter soli</name>
    <dbReference type="NCBI Taxonomy" id="3044211"/>
    <lineage>
        <taxon>Bacteria</taxon>
        <taxon>Pseudomonadati</taxon>
        <taxon>Bacteroidota</taxon>
        <taxon>Chitinophagia</taxon>
        <taxon>Chitinophagales</taxon>
        <taxon>Chitinophagaceae</taxon>
        <taxon>Pinibacter</taxon>
    </lineage>
</organism>
<name>A0ABT6RFQ4_9BACT</name>
<feature type="chain" id="PRO_5045526373" evidence="1">
    <location>
        <begin position="26"/>
        <end position="483"/>
    </location>
</feature>
<dbReference type="Proteomes" id="UP001226434">
    <property type="component" value="Unassembled WGS sequence"/>
</dbReference>
<feature type="signal peptide" evidence="1">
    <location>
        <begin position="1"/>
        <end position="25"/>
    </location>
</feature>
<gene>
    <name evidence="2" type="ORF">QJ048_16505</name>
</gene>
<protein>
    <submittedName>
        <fullName evidence="2">Uncharacterized protein</fullName>
    </submittedName>
</protein>
<keyword evidence="1" id="KW-0732">Signal</keyword>
<evidence type="ECO:0000313" key="2">
    <source>
        <dbReference type="EMBL" id="MDI3321398.1"/>
    </source>
</evidence>
<dbReference type="EMBL" id="JASBRG010000007">
    <property type="protein sequence ID" value="MDI3321398.1"/>
    <property type="molecule type" value="Genomic_DNA"/>
</dbReference>
<accession>A0ABT6RFQ4</accession>
<comment type="caution">
    <text evidence="2">The sequence shown here is derived from an EMBL/GenBank/DDBJ whole genome shotgun (WGS) entry which is preliminary data.</text>
</comment>
<sequence length="483" mass="53873">MKQIPVKQKLPLFLIILFAPLLAQALADSVFNFPGKEISTIDKKYNALNDRLEKQLAKTLAHFAKQEKKIQKKLVAKDSSAIALFASSHQQYEQLQQQLKNPLKGKRVANYIPGLDSLQTASKFLQQSGILKNDKLGEVRQLSNDLQKLEGSLYSAEQIEVFIKQRKALLTSQLEKFGMTKELTSLKKQVYYYRQQIEEYKNLFHDQKKLEEKALATLRELPAFQSFMQKNSYLAQLFPSSNGAGTGDPATAIAGLQTRASVQSILQERLGATSLPSPGNTSAAAVNPLDESMQMAQQQLNTLKDKVNKLGGANSDLDMPDFKPKTQKTKTFLQRLEPGIIIQSSGSSKFLPGILDLGLSLGYKLSDKSTVGLKAAWKSGLGHPIKDIHFSSEGVNMGAFIDIKIKKSWWLSGGGEYNYLQSFKSLQELHANVKVWQQSALLGISKKVKASRRSRNVQLLYDFLWKREVPAAQPLKFRVGVGL</sequence>
<evidence type="ECO:0000313" key="3">
    <source>
        <dbReference type="Proteomes" id="UP001226434"/>
    </source>
</evidence>
<reference evidence="2 3" key="1">
    <citation type="submission" date="2023-05" db="EMBL/GenBank/DDBJ databases">
        <title>Genome sequence of Pinibacter sp. MAH-24.</title>
        <authorList>
            <person name="Huq M.A."/>
        </authorList>
    </citation>
    <scope>NUCLEOTIDE SEQUENCE [LARGE SCALE GENOMIC DNA]</scope>
    <source>
        <strain evidence="2 3">MAH-24</strain>
    </source>
</reference>
<keyword evidence="3" id="KW-1185">Reference proteome</keyword>
<evidence type="ECO:0000256" key="1">
    <source>
        <dbReference type="SAM" id="SignalP"/>
    </source>
</evidence>
<proteinExistence type="predicted"/>